<dbReference type="STRING" id="379532.ENSPCOP00000013353"/>
<accession>A0A2K6FH99</accession>
<evidence type="ECO:0000313" key="5">
    <source>
        <dbReference type="Proteomes" id="UP000233160"/>
    </source>
</evidence>
<dbReference type="GO" id="GO:0005576">
    <property type="term" value="C:extracellular region"/>
    <property type="evidence" value="ECO:0007669"/>
    <property type="project" value="InterPro"/>
</dbReference>
<evidence type="ECO:0000259" key="3">
    <source>
        <dbReference type="PROSITE" id="PS51390"/>
    </source>
</evidence>
<feature type="signal peptide" evidence="2">
    <location>
        <begin position="1"/>
        <end position="23"/>
    </location>
</feature>
<protein>
    <submittedName>
        <fullName evidence="4">WAP four-disulfide core domain 12</fullName>
    </submittedName>
</protein>
<gene>
    <name evidence="4" type="primary">WFDC12</name>
</gene>
<name>A0A2K6FH99_PROCO</name>
<dbReference type="GeneTree" id="ENSGT00390000012286"/>
<evidence type="ECO:0000313" key="4">
    <source>
        <dbReference type="Ensembl" id="ENSPCOP00000013353.1"/>
    </source>
</evidence>
<dbReference type="Pfam" id="PF00095">
    <property type="entry name" value="WAP"/>
    <property type="match status" value="1"/>
</dbReference>
<reference evidence="4" key="1">
    <citation type="submission" date="2025-08" db="UniProtKB">
        <authorList>
            <consortium name="Ensembl"/>
        </authorList>
    </citation>
    <scope>IDENTIFICATION</scope>
</reference>
<dbReference type="InterPro" id="IPR008197">
    <property type="entry name" value="WAP_dom"/>
</dbReference>
<feature type="region of interest" description="Disordered" evidence="1">
    <location>
        <begin position="78"/>
        <end position="112"/>
    </location>
</feature>
<dbReference type="Ensembl" id="ENSPCOT00000023956.1">
    <property type="protein sequence ID" value="ENSPCOP00000013353.1"/>
    <property type="gene ID" value="ENSPCOG00000018285.1"/>
</dbReference>
<dbReference type="SMART" id="SM00217">
    <property type="entry name" value="WAP"/>
    <property type="match status" value="1"/>
</dbReference>
<feature type="chain" id="PRO_5014396841" evidence="2">
    <location>
        <begin position="24"/>
        <end position="112"/>
    </location>
</feature>
<proteinExistence type="predicted"/>
<dbReference type="AlphaFoldDB" id="A0A2K6FH99"/>
<dbReference type="Proteomes" id="UP000233160">
    <property type="component" value="Unassembled WGS sequence"/>
</dbReference>
<evidence type="ECO:0000256" key="2">
    <source>
        <dbReference type="SAM" id="SignalP"/>
    </source>
</evidence>
<feature type="compositionally biased region" description="Basic and acidic residues" evidence="1">
    <location>
        <begin position="78"/>
        <end position="88"/>
    </location>
</feature>
<organism evidence="4 5">
    <name type="scientific">Propithecus coquereli</name>
    <name type="common">Coquerel's sifaka</name>
    <name type="synonym">Propithecus verreauxi coquereli</name>
    <dbReference type="NCBI Taxonomy" id="379532"/>
    <lineage>
        <taxon>Eukaryota</taxon>
        <taxon>Metazoa</taxon>
        <taxon>Chordata</taxon>
        <taxon>Craniata</taxon>
        <taxon>Vertebrata</taxon>
        <taxon>Euteleostomi</taxon>
        <taxon>Mammalia</taxon>
        <taxon>Eutheria</taxon>
        <taxon>Euarchontoglires</taxon>
        <taxon>Primates</taxon>
        <taxon>Strepsirrhini</taxon>
        <taxon>Lemuriformes</taxon>
        <taxon>Indriidae</taxon>
        <taxon>Propithecus</taxon>
    </lineage>
</organism>
<dbReference type="PRINTS" id="PR00003">
    <property type="entry name" value="4DISULPHCORE"/>
</dbReference>
<dbReference type="InterPro" id="IPR036645">
    <property type="entry name" value="Elafin-like_sf"/>
</dbReference>
<reference evidence="4" key="2">
    <citation type="submission" date="2025-09" db="UniProtKB">
        <authorList>
            <consortium name="Ensembl"/>
        </authorList>
    </citation>
    <scope>IDENTIFICATION</scope>
</reference>
<dbReference type="GO" id="GO:0030414">
    <property type="term" value="F:peptidase inhibitor activity"/>
    <property type="evidence" value="ECO:0007669"/>
    <property type="project" value="InterPro"/>
</dbReference>
<dbReference type="SUPFAM" id="SSF57256">
    <property type="entry name" value="Elafin-like"/>
    <property type="match status" value="1"/>
</dbReference>
<dbReference type="OMA" id="CIKSDPP"/>
<dbReference type="Gene3D" id="4.10.75.10">
    <property type="entry name" value="Elafin-like"/>
    <property type="match status" value="1"/>
</dbReference>
<dbReference type="PROSITE" id="PS51390">
    <property type="entry name" value="WAP"/>
    <property type="match status" value="1"/>
</dbReference>
<feature type="domain" description="WAP" evidence="3">
    <location>
        <begin position="27"/>
        <end position="74"/>
    </location>
</feature>
<evidence type="ECO:0000256" key="1">
    <source>
        <dbReference type="SAM" id="MobiDB-lite"/>
    </source>
</evidence>
<keyword evidence="5" id="KW-1185">Reference proteome</keyword>
<sequence>MRSSTFLVLAVFLVFATLAPGEAVKGGKEKWGSCPTEKGSCIKSGPSQCHADNDCPGEKKCCFLHCSFKCVSPERIRKEGGNEHEDVSRSSTEPGWEPRPPGSSPSKYPQLL</sequence>
<keyword evidence="2" id="KW-0732">Signal</keyword>